<reference evidence="2" key="1">
    <citation type="journal article" date="2020" name="mSystems">
        <title>Genome- and Community-Level Interaction Insights into Carbon Utilization and Element Cycling Functions of Hydrothermarchaeota in Hydrothermal Sediment.</title>
        <authorList>
            <person name="Zhou Z."/>
            <person name="Liu Y."/>
            <person name="Xu W."/>
            <person name="Pan J."/>
            <person name="Luo Z.H."/>
            <person name="Li M."/>
        </authorList>
    </citation>
    <scope>NUCLEOTIDE SEQUENCE [LARGE SCALE GENOMIC DNA]</scope>
    <source>
        <strain evidence="2">SpSt-468</strain>
    </source>
</reference>
<sequence>MKSMRSGQFFILRIDEGEEVISSIASAAEREGLRAAIVASFIGAMQECRLILRKGVEKSIEGHVEAVGNGNITRMGGSPFVHLHVSCGSDRGVWVGHLIEGRAEIFCEAALYVLEDPVERVYDKGLAEIGVTVPFRLDIGDGK</sequence>
<accession>A0A7C3ESW7</accession>
<organism evidence="2">
    <name type="scientific">Candidatus Methanomethylicus mesodigestus</name>
    <dbReference type="NCBI Taxonomy" id="1867258"/>
    <lineage>
        <taxon>Archaea</taxon>
        <taxon>Thermoproteota</taxon>
        <taxon>Methanosuratincolia</taxon>
        <taxon>Candidatus Methanomethylicales</taxon>
        <taxon>Candidatus Methanomethylicaceae</taxon>
        <taxon>Candidatus Methanomethylicus</taxon>
    </lineage>
</organism>
<keyword evidence="2" id="KW-0238">DNA-binding</keyword>
<evidence type="ECO:0000259" key="1">
    <source>
        <dbReference type="PROSITE" id="PS51742"/>
    </source>
</evidence>
<feature type="domain" description="PPC" evidence="1">
    <location>
        <begin position="4"/>
        <end position="134"/>
    </location>
</feature>
<dbReference type="InterPro" id="IPR005175">
    <property type="entry name" value="PPC_dom"/>
</dbReference>
<dbReference type="CDD" id="cd11378">
    <property type="entry name" value="DUF296"/>
    <property type="match status" value="1"/>
</dbReference>
<dbReference type="PROSITE" id="PS51742">
    <property type="entry name" value="PPC"/>
    <property type="match status" value="1"/>
</dbReference>
<proteinExistence type="predicted"/>
<comment type="caution">
    <text evidence="2">The sequence shown here is derived from an EMBL/GenBank/DDBJ whole genome shotgun (WGS) entry which is preliminary data.</text>
</comment>
<dbReference type="PANTHER" id="PTHR34988">
    <property type="entry name" value="PROTEIN, PUTATIVE-RELATED"/>
    <property type="match status" value="1"/>
</dbReference>
<protein>
    <submittedName>
        <fullName evidence="2">DNA-binding protein</fullName>
    </submittedName>
</protein>
<dbReference type="AlphaFoldDB" id="A0A7C3ESW7"/>
<name>A0A7C3ESW7_9CREN</name>
<dbReference type="Pfam" id="PF03479">
    <property type="entry name" value="PCC"/>
    <property type="match status" value="1"/>
</dbReference>
<dbReference type="SUPFAM" id="SSF117856">
    <property type="entry name" value="AF0104/ALDC/Ptd012-like"/>
    <property type="match status" value="1"/>
</dbReference>
<dbReference type="PANTHER" id="PTHR34988:SF1">
    <property type="entry name" value="DNA-BINDING PROTEIN"/>
    <property type="match status" value="1"/>
</dbReference>
<gene>
    <name evidence="2" type="ORF">ENS19_07010</name>
</gene>
<dbReference type="EMBL" id="DSTX01000011">
    <property type="protein sequence ID" value="HFK21004.1"/>
    <property type="molecule type" value="Genomic_DNA"/>
</dbReference>
<dbReference type="GO" id="GO:0003677">
    <property type="term" value="F:DNA binding"/>
    <property type="evidence" value="ECO:0007669"/>
    <property type="project" value="UniProtKB-KW"/>
</dbReference>
<dbReference type="Gene3D" id="3.30.1330.80">
    <property type="entry name" value="Hypothetical protein, similar to alpha- acetolactate decarboxylase, domain 2"/>
    <property type="match status" value="1"/>
</dbReference>
<evidence type="ECO:0000313" key="2">
    <source>
        <dbReference type="EMBL" id="HFK21004.1"/>
    </source>
</evidence>